<evidence type="ECO:0000313" key="2">
    <source>
        <dbReference type="Proteomes" id="UP001595755"/>
    </source>
</evidence>
<name>A0ABV8S8Y2_9BACL</name>
<evidence type="ECO:0000313" key="1">
    <source>
        <dbReference type="EMBL" id="MFC4303760.1"/>
    </source>
</evidence>
<reference evidence="2" key="1">
    <citation type="journal article" date="2019" name="Int. J. Syst. Evol. Microbiol.">
        <title>The Global Catalogue of Microorganisms (GCM) 10K type strain sequencing project: providing services to taxonomists for standard genome sequencing and annotation.</title>
        <authorList>
            <consortium name="The Broad Institute Genomics Platform"/>
            <consortium name="The Broad Institute Genome Sequencing Center for Infectious Disease"/>
            <person name="Wu L."/>
            <person name="Ma J."/>
        </authorList>
    </citation>
    <scope>NUCLEOTIDE SEQUENCE [LARGE SCALE GENOMIC DNA]</scope>
    <source>
        <strain evidence="2">CGMCC 4.1641</strain>
    </source>
</reference>
<dbReference type="RefSeq" id="WP_204603774.1">
    <property type="nucleotide sequence ID" value="NZ_JBHSED010000015.1"/>
</dbReference>
<protein>
    <submittedName>
        <fullName evidence="1">YhbD family protein</fullName>
    </submittedName>
</protein>
<keyword evidence="2" id="KW-1185">Reference proteome</keyword>
<sequence>MEKQLISKKDLLDEKGISYGQLYRWKRKQLIPEEWFIRKSTFTGQETFFPKDLILARIDKIMNLKEDLSLDELADKLSPLLPSYEMRKSDLIERNIVSPIVLQRFAGEDSDSYVYTFDKLLYFYIVDKLLQAGEMSMEEGEQLLQTMRDHFPKFAGKPCDLVFTRKMGVSSFALLSVPAELYFDGGVKLVSRLSVAECIEQLKGKWA</sequence>
<dbReference type="Proteomes" id="UP001595755">
    <property type="component" value="Unassembled WGS sequence"/>
</dbReference>
<gene>
    <name evidence="1" type="ORF">ACFO1S_09930</name>
</gene>
<dbReference type="InterPro" id="IPR025063">
    <property type="entry name" value="DUF4004"/>
</dbReference>
<organism evidence="1 2">
    <name type="scientific">Cohnella boryungensis</name>
    <dbReference type="NCBI Taxonomy" id="768479"/>
    <lineage>
        <taxon>Bacteria</taxon>
        <taxon>Bacillati</taxon>
        <taxon>Bacillota</taxon>
        <taxon>Bacilli</taxon>
        <taxon>Bacillales</taxon>
        <taxon>Paenibacillaceae</taxon>
        <taxon>Cohnella</taxon>
    </lineage>
</organism>
<accession>A0ABV8S8Y2</accession>
<comment type="caution">
    <text evidence="1">The sequence shown here is derived from an EMBL/GenBank/DDBJ whole genome shotgun (WGS) entry which is preliminary data.</text>
</comment>
<proteinExistence type="predicted"/>
<dbReference type="Pfam" id="PF13171">
    <property type="entry name" value="DUF4004"/>
    <property type="match status" value="1"/>
</dbReference>
<dbReference type="EMBL" id="JBHSED010000015">
    <property type="protein sequence ID" value="MFC4303760.1"/>
    <property type="molecule type" value="Genomic_DNA"/>
</dbReference>